<accession>A0A5J4UQA0</accession>
<name>A0A5J4UQA0_9EUKA</name>
<gene>
    <name evidence="1" type="ORF">EZS28_032302</name>
</gene>
<sequence length="194" mass="21490">MDIPHTPALLEVYASAIEVFQMLAIFGSTVAISLGMQHKLVHHLTYSVTYYSNQSKLIGSVALRIVSQSIKCLHNMVNQGLMLNQGLCINADFGSAVIKAICTCGGLVDGQDSLIIATSNLIKDLFYFLFRINTKPTDTVSVIGQQEQIENDGGNEEIESHIFHQFTGIQTQNRNDISYAKKMIQNVFIHPNNE</sequence>
<evidence type="ECO:0000313" key="2">
    <source>
        <dbReference type="Proteomes" id="UP000324800"/>
    </source>
</evidence>
<proteinExistence type="predicted"/>
<comment type="caution">
    <text evidence="1">The sequence shown here is derived from an EMBL/GenBank/DDBJ whole genome shotgun (WGS) entry which is preliminary data.</text>
</comment>
<protein>
    <submittedName>
        <fullName evidence="1">Uncharacterized protein</fullName>
    </submittedName>
</protein>
<evidence type="ECO:0000313" key="1">
    <source>
        <dbReference type="EMBL" id="KAA6372171.1"/>
    </source>
</evidence>
<dbReference type="EMBL" id="SNRW01013831">
    <property type="protein sequence ID" value="KAA6372171.1"/>
    <property type="molecule type" value="Genomic_DNA"/>
</dbReference>
<dbReference type="Proteomes" id="UP000324800">
    <property type="component" value="Unassembled WGS sequence"/>
</dbReference>
<reference evidence="1 2" key="1">
    <citation type="submission" date="2019-03" db="EMBL/GenBank/DDBJ databases">
        <title>Single cell metagenomics reveals metabolic interactions within the superorganism composed of flagellate Streblomastix strix and complex community of Bacteroidetes bacteria on its surface.</title>
        <authorList>
            <person name="Treitli S.C."/>
            <person name="Kolisko M."/>
            <person name="Husnik F."/>
            <person name="Keeling P."/>
            <person name="Hampl V."/>
        </authorList>
    </citation>
    <scope>NUCLEOTIDE SEQUENCE [LARGE SCALE GENOMIC DNA]</scope>
    <source>
        <strain evidence="1">ST1C</strain>
    </source>
</reference>
<dbReference type="AlphaFoldDB" id="A0A5J4UQA0"/>
<organism evidence="1 2">
    <name type="scientific">Streblomastix strix</name>
    <dbReference type="NCBI Taxonomy" id="222440"/>
    <lineage>
        <taxon>Eukaryota</taxon>
        <taxon>Metamonada</taxon>
        <taxon>Preaxostyla</taxon>
        <taxon>Oxymonadida</taxon>
        <taxon>Streblomastigidae</taxon>
        <taxon>Streblomastix</taxon>
    </lineage>
</organism>